<evidence type="ECO:0000259" key="2">
    <source>
        <dbReference type="Pfam" id="PF02470"/>
    </source>
</evidence>
<proteinExistence type="predicted"/>
<organism evidence="3 4">
    <name type="scientific">Actinokineospora xionganensis</name>
    <dbReference type="NCBI Taxonomy" id="2684470"/>
    <lineage>
        <taxon>Bacteria</taxon>
        <taxon>Bacillati</taxon>
        <taxon>Actinomycetota</taxon>
        <taxon>Actinomycetes</taxon>
        <taxon>Pseudonocardiales</taxon>
        <taxon>Pseudonocardiaceae</taxon>
        <taxon>Actinokineospora</taxon>
    </lineage>
</organism>
<dbReference type="EMBL" id="JABVED010000001">
    <property type="protein sequence ID" value="MBC6445579.1"/>
    <property type="molecule type" value="Genomic_DNA"/>
</dbReference>
<gene>
    <name evidence="3" type="ORF">GPZ80_00100</name>
</gene>
<dbReference type="NCBIfam" id="TIGR00996">
    <property type="entry name" value="Mtu_fam_mce"/>
    <property type="match status" value="1"/>
</dbReference>
<protein>
    <submittedName>
        <fullName evidence="3">MCE family protein</fullName>
    </submittedName>
</protein>
<dbReference type="Proteomes" id="UP000734823">
    <property type="component" value="Unassembled WGS sequence"/>
</dbReference>
<accession>A0ABR7KZJ2</accession>
<reference evidence="3 4" key="1">
    <citation type="submission" date="2020-06" db="EMBL/GenBank/DDBJ databases">
        <title>Actinokineospora xiongansis sp. nov., isolated from soil of Baiyangdian.</title>
        <authorList>
            <person name="Zhang X."/>
        </authorList>
    </citation>
    <scope>NUCLEOTIDE SEQUENCE [LARGE SCALE GENOMIC DNA]</scope>
    <source>
        <strain evidence="3 4">HBU206404</strain>
    </source>
</reference>
<dbReference type="Pfam" id="PF02470">
    <property type="entry name" value="MlaD"/>
    <property type="match status" value="1"/>
</dbReference>
<feature type="domain" description="Mce/MlaD" evidence="2">
    <location>
        <begin position="39"/>
        <end position="114"/>
    </location>
</feature>
<dbReference type="InterPro" id="IPR052336">
    <property type="entry name" value="MlaD_Phospholipid_Transporter"/>
</dbReference>
<dbReference type="PANTHER" id="PTHR33371:SF16">
    <property type="entry name" value="MCE-FAMILY PROTEIN MCE3F"/>
    <property type="match status" value="1"/>
</dbReference>
<dbReference type="InterPro" id="IPR003399">
    <property type="entry name" value="Mce/MlaD"/>
</dbReference>
<dbReference type="InterPro" id="IPR005693">
    <property type="entry name" value="Mce"/>
</dbReference>
<keyword evidence="4" id="KW-1185">Reference proteome</keyword>
<evidence type="ECO:0000256" key="1">
    <source>
        <dbReference type="SAM" id="MobiDB-lite"/>
    </source>
</evidence>
<dbReference type="RefSeq" id="WP_187217659.1">
    <property type="nucleotide sequence ID" value="NZ_JABVED010000001.1"/>
</dbReference>
<evidence type="ECO:0000313" key="4">
    <source>
        <dbReference type="Proteomes" id="UP000734823"/>
    </source>
</evidence>
<evidence type="ECO:0000313" key="3">
    <source>
        <dbReference type="EMBL" id="MBC6445579.1"/>
    </source>
</evidence>
<feature type="region of interest" description="Disordered" evidence="1">
    <location>
        <begin position="356"/>
        <end position="377"/>
    </location>
</feature>
<dbReference type="PANTHER" id="PTHR33371">
    <property type="entry name" value="INTERMEMBRANE PHOSPHOLIPID TRANSPORT SYSTEM BINDING PROTEIN MLAD-RELATED"/>
    <property type="match status" value="1"/>
</dbReference>
<sequence length="377" mass="39365">MLTRKVRVQVVAFVLIALVGVSYVGARYAGLGGMFGNSGYTVTVRLADSGGIFTHAEVTYRGVGIGRVGQLQLTDAGVEVELLIRPDAPSVPEEVDAVVANRSAVGEQYVDLRPRRDGAPFLADGSVVQQRNTALPLPTETLLLNLDKLVTSVPTDDLRNVVDELYDATLETGPHLQALLDSAASFTDKAVTHLPQTTTLITDAGVMLARQVENGESIKSFSVNMKLIAEQLKASDGDIRTLLGSAPAAALQVSELIKEIGGATGILLANLLTTSNVLQTRQGNLEQLLVITPQAVAAGRQVIRSDGAHFGLASTFFAPLPCVTGYGTKYRNGLDTGPAQFNTQARCALAPGTGVNVRGSQNAPGSGAVPPASKPGG</sequence>
<name>A0ABR7KZJ2_9PSEU</name>
<comment type="caution">
    <text evidence="3">The sequence shown here is derived from an EMBL/GenBank/DDBJ whole genome shotgun (WGS) entry which is preliminary data.</text>
</comment>